<keyword evidence="6 9" id="KW-0119">Carbohydrate metabolism</keyword>
<evidence type="ECO:0000256" key="9">
    <source>
        <dbReference type="PIRNR" id="PIRNR038994"/>
    </source>
</evidence>
<dbReference type="Gene3D" id="2.30.40.10">
    <property type="entry name" value="Urease, subunit C, domain 1"/>
    <property type="match status" value="1"/>
</dbReference>
<dbReference type="RefSeq" id="WP_110925659.1">
    <property type="nucleotide sequence ID" value="NZ_CCXS01000001.1"/>
</dbReference>
<evidence type="ECO:0000256" key="7">
    <source>
        <dbReference type="ARBA" id="ARBA00047647"/>
    </source>
</evidence>
<evidence type="ECO:0000256" key="10">
    <source>
        <dbReference type="PIRSR" id="PIRSR038994-1"/>
    </source>
</evidence>
<feature type="binding site" evidence="11">
    <location>
        <position position="198"/>
    </location>
    <ligand>
        <name>Zn(2+)</name>
        <dbReference type="ChEBI" id="CHEBI:29105"/>
    </ligand>
</feature>
<dbReference type="EMBL" id="CCXS01000001">
    <property type="protein sequence ID" value="CEG23918.1"/>
    <property type="molecule type" value="Genomic_DNA"/>
</dbReference>
<evidence type="ECO:0000256" key="8">
    <source>
        <dbReference type="ARBA" id="ARBA00060590"/>
    </source>
</evidence>
<dbReference type="PANTHER" id="PTHR11113">
    <property type="entry name" value="N-ACETYLGLUCOSAMINE-6-PHOSPHATE DEACETYLASE"/>
    <property type="match status" value="1"/>
</dbReference>
<dbReference type="GO" id="GO:0006046">
    <property type="term" value="P:N-acetylglucosamine catabolic process"/>
    <property type="evidence" value="ECO:0007669"/>
    <property type="project" value="TreeGrafter"/>
</dbReference>
<dbReference type="OrthoDB" id="9776488at2"/>
<evidence type="ECO:0000313" key="13">
    <source>
        <dbReference type="EMBL" id="CEG23918.1"/>
    </source>
</evidence>
<comment type="pathway">
    <text evidence="8">Amino-sugar metabolism; N-acetylneuraminate degradation; D-fructose 6-phosphate from N-acetylneuraminate: step 4/5.</text>
</comment>
<name>A0A098ENQ2_9BACL</name>
<dbReference type="CDD" id="cd00854">
    <property type="entry name" value="NagA"/>
    <property type="match status" value="1"/>
</dbReference>
<keyword evidence="4 11" id="KW-0479">Metal-binding</keyword>
<dbReference type="MEROPS" id="M38.983"/>
<feature type="domain" description="Amidohydrolase-related" evidence="12">
    <location>
        <begin position="56"/>
        <end position="381"/>
    </location>
</feature>
<reference evidence="13 14" key="1">
    <citation type="submission" date="2014-09" db="EMBL/GenBank/DDBJ databases">
        <authorList>
            <person name="Urmite Genomes Urmite Genomes"/>
        </authorList>
    </citation>
    <scope>NUCLEOTIDE SEQUENCE [LARGE SCALE GENOMIC DNA]</scope>
    <source>
        <strain evidence="13 14">ES2</strain>
    </source>
</reference>
<dbReference type="PANTHER" id="PTHR11113:SF14">
    <property type="entry name" value="N-ACETYLGLUCOSAMINE-6-PHOSPHATE DEACETYLASE"/>
    <property type="match status" value="1"/>
</dbReference>
<dbReference type="SUPFAM" id="SSF51556">
    <property type="entry name" value="Metallo-dependent hydrolases"/>
    <property type="match status" value="1"/>
</dbReference>
<evidence type="ECO:0000256" key="6">
    <source>
        <dbReference type="ARBA" id="ARBA00023277"/>
    </source>
</evidence>
<dbReference type="Pfam" id="PF01979">
    <property type="entry name" value="Amidohydro_1"/>
    <property type="match status" value="1"/>
</dbReference>
<keyword evidence="5 9" id="KW-0378">Hydrolase</keyword>
<dbReference type="InterPro" id="IPR011059">
    <property type="entry name" value="Metal-dep_hydrolase_composite"/>
</dbReference>
<dbReference type="GO" id="GO:0046872">
    <property type="term" value="F:metal ion binding"/>
    <property type="evidence" value="ECO:0007669"/>
    <property type="project" value="UniProtKB-KW"/>
</dbReference>
<feature type="active site" description="Proton donor/acceptor" evidence="10">
    <location>
        <position position="277"/>
    </location>
</feature>
<dbReference type="InterPro" id="IPR032466">
    <property type="entry name" value="Metal_Hydrolase"/>
</dbReference>
<dbReference type="FunFam" id="3.20.20.140:FF:000004">
    <property type="entry name" value="N-acetylglucosamine-6-phosphate deacetylase"/>
    <property type="match status" value="1"/>
</dbReference>
<dbReference type="SUPFAM" id="SSF51338">
    <property type="entry name" value="Composite domain of metallo-dependent hydrolases"/>
    <property type="match status" value="1"/>
</dbReference>
<evidence type="ECO:0000256" key="3">
    <source>
        <dbReference type="ARBA" id="ARBA00018029"/>
    </source>
</evidence>
<dbReference type="InterPro" id="IPR003764">
    <property type="entry name" value="GlcNAc_6-P_deAcase"/>
</dbReference>
<evidence type="ECO:0000256" key="2">
    <source>
        <dbReference type="ARBA" id="ARBA00011899"/>
    </source>
</evidence>
<keyword evidence="14" id="KW-1185">Reference proteome</keyword>
<gene>
    <name evidence="13" type="primary">nagA</name>
    <name evidence="13" type="ORF">BN1080_02925</name>
</gene>
<dbReference type="EC" id="3.5.1.25" evidence="2"/>
<dbReference type="Proteomes" id="UP000043699">
    <property type="component" value="Unassembled WGS sequence"/>
</dbReference>
<dbReference type="GO" id="GO:0008448">
    <property type="term" value="F:N-acetylglucosamine-6-phosphate deacetylase activity"/>
    <property type="evidence" value="ECO:0007669"/>
    <property type="project" value="UniProtKB-EC"/>
</dbReference>
<dbReference type="STRING" id="1499687.BN1080_02925"/>
<sequence length="389" mass="41929">MKKTMKISRVWIADAVNESFMGDIFIEGKEIIEIAPEISRPADIEIDGKDKNWTAAPGFIDVHIHGSAGHDVMDATPEALDGMAASLPKEGTTSFLATSMTQSDEAISKALENASTFEADENQAEMLGIHLEGPFISPEQPGAQPAEFITLPSASLFNKWQVLSGKRIKMITMAPEIEGGFAFVKQLKSAGIIASMGHSDATYDEMQKAIGAGASHITHLYNQMSAFHHRDPGVVGTALLEEKLTVELIADFIHSHPKSVEMAYRLKGPDRLILITDAMRAKGLPNGVYDLAGQDVHVTETGARLESGALAGSILTMDRAIRNVRSVTHCSISDLVAMTSSNAAKELGLAKKGKIEAGRDADLVLLDEELNVQMTICRGTIAFAKEEMQ</sequence>
<accession>A0A098ENQ2</accession>
<feature type="binding site" evidence="11">
    <location>
        <position position="132"/>
    </location>
    <ligand>
        <name>Zn(2+)</name>
        <dbReference type="ChEBI" id="CHEBI:29105"/>
    </ligand>
</feature>
<evidence type="ECO:0000313" key="14">
    <source>
        <dbReference type="Proteomes" id="UP000043699"/>
    </source>
</evidence>
<comment type="catalytic activity">
    <reaction evidence="7">
        <text>N-acetyl-D-glucosamine 6-phosphate + H2O = D-glucosamine 6-phosphate + acetate</text>
        <dbReference type="Rhea" id="RHEA:22936"/>
        <dbReference type="ChEBI" id="CHEBI:15377"/>
        <dbReference type="ChEBI" id="CHEBI:30089"/>
        <dbReference type="ChEBI" id="CHEBI:57513"/>
        <dbReference type="ChEBI" id="CHEBI:58725"/>
        <dbReference type="EC" id="3.5.1.25"/>
    </reaction>
</comment>
<comment type="cofactor">
    <cofactor evidence="11">
        <name>a divalent metal cation</name>
        <dbReference type="ChEBI" id="CHEBI:60240"/>
    </cofactor>
    <text evidence="11">Binds 1 divalent metal cation per subunit.</text>
</comment>
<protein>
    <recommendedName>
        <fullName evidence="3">N-acetylglucosamine-6-phosphate deacetylase</fullName>
        <ecNumber evidence="2">3.5.1.25</ecNumber>
    </recommendedName>
</protein>
<evidence type="ECO:0000256" key="11">
    <source>
        <dbReference type="PIRSR" id="PIRSR038994-3"/>
    </source>
</evidence>
<comment type="similarity">
    <text evidence="1 9">Belongs to the metallo-dependent hydrolases superfamily. NagA family.</text>
</comment>
<dbReference type="NCBIfam" id="TIGR00221">
    <property type="entry name" value="nagA"/>
    <property type="match status" value="1"/>
</dbReference>
<dbReference type="InterPro" id="IPR006680">
    <property type="entry name" value="Amidohydro-rel"/>
</dbReference>
<evidence type="ECO:0000259" key="12">
    <source>
        <dbReference type="Pfam" id="PF01979"/>
    </source>
</evidence>
<evidence type="ECO:0000256" key="5">
    <source>
        <dbReference type="ARBA" id="ARBA00022801"/>
    </source>
</evidence>
<dbReference type="PIRSF" id="PIRSF038994">
    <property type="entry name" value="NagA"/>
    <property type="match status" value="1"/>
</dbReference>
<dbReference type="Gene3D" id="3.20.20.140">
    <property type="entry name" value="Metal-dependent hydrolases"/>
    <property type="match status" value="1"/>
</dbReference>
<feature type="binding site" evidence="11">
    <location>
        <position position="219"/>
    </location>
    <ligand>
        <name>Zn(2+)</name>
        <dbReference type="ChEBI" id="CHEBI:29105"/>
    </ligand>
</feature>
<organism evidence="13 14">
    <name type="scientific">Planococcus massiliensis</name>
    <dbReference type="NCBI Taxonomy" id="1499687"/>
    <lineage>
        <taxon>Bacteria</taxon>
        <taxon>Bacillati</taxon>
        <taxon>Bacillota</taxon>
        <taxon>Bacilli</taxon>
        <taxon>Bacillales</taxon>
        <taxon>Caryophanaceae</taxon>
        <taxon>Planococcus</taxon>
    </lineage>
</organism>
<evidence type="ECO:0000256" key="4">
    <source>
        <dbReference type="ARBA" id="ARBA00022723"/>
    </source>
</evidence>
<proteinExistence type="inferred from homology"/>
<evidence type="ECO:0000256" key="1">
    <source>
        <dbReference type="ARBA" id="ARBA00010716"/>
    </source>
</evidence>
<dbReference type="AlphaFoldDB" id="A0A098ENQ2"/>